<dbReference type="Proteomes" id="UP000485880">
    <property type="component" value="Unassembled WGS sequence"/>
</dbReference>
<evidence type="ECO:0000313" key="1">
    <source>
        <dbReference type="EMBL" id="VTZ51901.1"/>
    </source>
</evidence>
<comment type="caution">
    <text evidence="1">The sequence shown here is derived from an EMBL/GenBank/DDBJ whole genome shotgun (WGS) entry which is preliminary data.</text>
</comment>
<name>A0A8B6MAZ8_METTU</name>
<gene>
    <name evidence="1" type="ORF">MPC4_540002</name>
</gene>
<organism evidence="1 2">
    <name type="scientific">Methylocella tundrae</name>
    <dbReference type="NCBI Taxonomy" id="227605"/>
    <lineage>
        <taxon>Bacteria</taxon>
        <taxon>Pseudomonadati</taxon>
        <taxon>Pseudomonadota</taxon>
        <taxon>Alphaproteobacteria</taxon>
        <taxon>Hyphomicrobiales</taxon>
        <taxon>Beijerinckiaceae</taxon>
        <taxon>Methylocella</taxon>
    </lineage>
</organism>
<keyword evidence="2" id="KW-1185">Reference proteome</keyword>
<reference evidence="1 2" key="1">
    <citation type="submission" date="2019-05" db="EMBL/GenBank/DDBJ databases">
        <authorList>
            <person name="Farhan Ul Haque M."/>
        </authorList>
    </citation>
    <scope>NUCLEOTIDE SEQUENCE [LARGE SCALE GENOMIC DNA]</scope>
    <source>
        <strain evidence="1">2</strain>
    </source>
</reference>
<dbReference type="RefSeq" id="WP_174513604.1">
    <property type="nucleotide sequence ID" value="NZ_CABFMQ020000114.1"/>
</dbReference>
<sequence length="107" mass="11743">MVDFPPPIPPYRPPPPVVVNPAEFTALRVIVTALIADQAMENQKSFGIDAQTWINGISVRCQESVMRGVIDIGGNAEAGERHKARVLEQINNILSSARVSPNWNEPQ</sequence>
<accession>A0A8B6MAZ8</accession>
<dbReference type="AlphaFoldDB" id="A0A8B6MAZ8"/>
<dbReference type="EMBL" id="CABFMQ020000114">
    <property type="protein sequence ID" value="VTZ51901.1"/>
    <property type="molecule type" value="Genomic_DNA"/>
</dbReference>
<protein>
    <submittedName>
        <fullName evidence="1">Uncharacterized protein</fullName>
    </submittedName>
</protein>
<proteinExistence type="predicted"/>
<evidence type="ECO:0000313" key="2">
    <source>
        <dbReference type="Proteomes" id="UP000485880"/>
    </source>
</evidence>